<feature type="domain" description="BRCT" evidence="7">
    <location>
        <begin position="74"/>
        <end position="162"/>
    </location>
</feature>
<dbReference type="GO" id="GO:0005634">
    <property type="term" value="C:nucleus"/>
    <property type="evidence" value="ECO:0007669"/>
    <property type="project" value="UniProtKB-SubCell"/>
</dbReference>
<feature type="compositionally biased region" description="Basic and acidic residues" evidence="6">
    <location>
        <begin position="172"/>
        <end position="195"/>
    </location>
</feature>
<evidence type="ECO:0000259" key="7">
    <source>
        <dbReference type="PROSITE" id="PS50172"/>
    </source>
</evidence>
<keyword evidence="3" id="KW-0227">DNA damage</keyword>
<dbReference type="EMBL" id="OZ034816">
    <property type="protein sequence ID" value="CAL1377894.1"/>
    <property type="molecule type" value="Genomic_DNA"/>
</dbReference>
<proteinExistence type="predicted"/>
<dbReference type="Gene3D" id="3.40.50.10190">
    <property type="entry name" value="BRCT domain"/>
    <property type="match status" value="1"/>
</dbReference>
<dbReference type="PANTHER" id="PTHR11370">
    <property type="entry name" value="DNA-REPAIR PROTEIN XRCC1"/>
    <property type="match status" value="1"/>
</dbReference>
<gene>
    <name evidence="8" type="ORF">LTRI10_LOCUS19512</name>
</gene>
<keyword evidence="4" id="KW-0234">DNA repair</keyword>
<dbReference type="Pfam" id="PF00533">
    <property type="entry name" value="BRCT"/>
    <property type="match status" value="1"/>
</dbReference>
<evidence type="ECO:0000313" key="8">
    <source>
        <dbReference type="EMBL" id="CAL1377894.1"/>
    </source>
</evidence>
<organism evidence="8 9">
    <name type="scientific">Linum trigynum</name>
    <dbReference type="NCBI Taxonomy" id="586398"/>
    <lineage>
        <taxon>Eukaryota</taxon>
        <taxon>Viridiplantae</taxon>
        <taxon>Streptophyta</taxon>
        <taxon>Embryophyta</taxon>
        <taxon>Tracheophyta</taxon>
        <taxon>Spermatophyta</taxon>
        <taxon>Magnoliopsida</taxon>
        <taxon>eudicotyledons</taxon>
        <taxon>Gunneridae</taxon>
        <taxon>Pentapetalae</taxon>
        <taxon>rosids</taxon>
        <taxon>fabids</taxon>
        <taxon>Malpighiales</taxon>
        <taxon>Linaceae</taxon>
        <taxon>Linum</taxon>
    </lineage>
</organism>
<evidence type="ECO:0000256" key="3">
    <source>
        <dbReference type="ARBA" id="ARBA00022763"/>
    </source>
</evidence>
<dbReference type="FunFam" id="3.40.50.10190:FF:000008">
    <property type="entry name" value="X-ray repair cross complementing 1"/>
    <property type="match status" value="1"/>
</dbReference>
<feature type="region of interest" description="Disordered" evidence="6">
    <location>
        <begin position="166"/>
        <end position="224"/>
    </location>
</feature>
<feature type="region of interest" description="Disordered" evidence="6">
    <location>
        <begin position="329"/>
        <end position="369"/>
    </location>
</feature>
<evidence type="ECO:0000313" key="9">
    <source>
        <dbReference type="Proteomes" id="UP001497516"/>
    </source>
</evidence>
<accession>A0AAV2DWM3</accession>
<comment type="subcellular location">
    <subcellularLocation>
        <location evidence="1">Nucleus</location>
    </subcellularLocation>
</comment>
<evidence type="ECO:0000256" key="2">
    <source>
        <dbReference type="ARBA" id="ARBA00022737"/>
    </source>
</evidence>
<feature type="compositionally biased region" description="Basic and acidic residues" evidence="6">
    <location>
        <begin position="42"/>
        <end position="52"/>
    </location>
</feature>
<keyword evidence="2" id="KW-0677">Repeat</keyword>
<feature type="compositionally biased region" description="Acidic residues" evidence="6">
    <location>
        <begin position="358"/>
        <end position="369"/>
    </location>
</feature>
<sequence length="382" mass="42125">MNSSKDSGGGNKRSLPSWMNSDDNNVAAGRNARKNPKTGGRNQEETRDKEDVGSPSNRDLPTKGSAGPSSSTPAFSKLLEGVVFVLSGFVNPERATLRSNALDMGAEYRPDWGSDCTLLVCAYSNTPKFRQVEADCGTIVRKEWILECYSQKRLVEIDSYLMHPGKPWRKGRASDERINNGKESPSRKRAKESETLSHSGPIASGKSNTKAPKTTKKQFSGPEAKKWAIDDLNKTISWLETQDEKPEPSEIRQIAAEGVIICLQDAIDSLEEDQDVRKIANQWNVVPRALEELLKLLGNTNGSAAYPKEDICRQAKEFKEAYEAAFSSLDGDSKTNNKGVKNSTGHHNRNERSSPGYDSDDTIEMTEEEVDLAYTSVASQLS</sequence>
<dbReference type="GO" id="GO:0000012">
    <property type="term" value="P:single strand break repair"/>
    <property type="evidence" value="ECO:0007669"/>
    <property type="project" value="InterPro"/>
</dbReference>
<dbReference type="CDD" id="cd17725">
    <property type="entry name" value="BRCT_XRCC1_rpt1"/>
    <property type="match status" value="1"/>
</dbReference>
<dbReference type="InterPro" id="IPR001357">
    <property type="entry name" value="BRCT_dom"/>
</dbReference>
<dbReference type="AlphaFoldDB" id="A0AAV2DWM3"/>
<keyword evidence="5" id="KW-0539">Nucleus</keyword>
<reference evidence="8 9" key="1">
    <citation type="submission" date="2024-04" db="EMBL/GenBank/DDBJ databases">
        <authorList>
            <person name="Fracassetti M."/>
        </authorList>
    </citation>
    <scope>NUCLEOTIDE SEQUENCE [LARGE SCALE GENOMIC DNA]</scope>
</reference>
<evidence type="ECO:0000256" key="5">
    <source>
        <dbReference type="ARBA" id="ARBA00023242"/>
    </source>
</evidence>
<keyword evidence="9" id="KW-1185">Reference proteome</keyword>
<evidence type="ECO:0000256" key="6">
    <source>
        <dbReference type="SAM" id="MobiDB-lite"/>
    </source>
</evidence>
<feature type="compositionally biased region" description="Polar residues" evidence="6">
    <location>
        <begin position="334"/>
        <end position="343"/>
    </location>
</feature>
<feature type="region of interest" description="Disordered" evidence="6">
    <location>
        <begin position="1"/>
        <end position="72"/>
    </location>
</feature>
<dbReference type="PANTHER" id="PTHR11370:SF5">
    <property type="entry name" value="DNA REPAIR PROTEIN XRCC1"/>
    <property type="match status" value="1"/>
</dbReference>
<dbReference type="GO" id="GO:0003684">
    <property type="term" value="F:damaged DNA binding"/>
    <property type="evidence" value="ECO:0007669"/>
    <property type="project" value="InterPro"/>
</dbReference>
<name>A0AAV2DWM3_9ROSI</name>
<evidence type="ECO:0000256" key="1">
    <source>
        <dbReference type="ARBA" id="ARBA00004123"/>
    </source>
</evidence>
<dbReference type="GO" id="GO:0006284">
    <property type="term" value="P:base-excision repair"/>
    <property type="evidence" value="ECO:0007669"/>
    <property type="project" value="InterPro"/>
</dbReference>
<dbReference type="GO" id="GO:0006303">
    <property type="term" value="P:double-strand break repair via nonhomologous end joining"/>
    <property type="evidence" value="ECO:0007669"/>
    <property type="project" value="InterPro"/>
</dbReference>
<dbReference type="SUPFAM" id="SSF52113">
    <property type="entry name" value="BRCT domain"/>
    <property type="match status" value="1"/>
</dbReference>
<dbReference type="Proteomes" id="UP001497516">
    <property type="component" value="Chromosome 3"/>
</dbReference>
<dbReference type="SMART" id="SM00292">
    <property type="entry name" value="BRCT"/>
    <property type="match status" value="1"/>
</dbReference>
<protein>
    <recommendedName>
        <fullName evidence="7">BRCT domain-containing protein</fullName>
    </recommendedName>
</protein>
<dbReference type="PROSITE" id="PS50172">
    <property type="entry name" value="BRCT"/>
    <property type="match status" value="1"/>
</dbReference>
<dbReference type="InterPro" id="IPR036420">
    <property type="entry name" value="BRCT_dom_sf"/>
</dbReference>
<dbReference type="InterPro" id="IPR045080">
    <property type="entry name" value="BRCT_XRCC1_rpt1"/>
</dbReference>
<evidence type="ECO:0000256" key="4">
    <source>
        <dbReference type="ARBA" id="ARBA00023204"/>
    </source>
</evidence>